<name>A0A7J6X0L5_THATH</name>
<accession>A0A7J6X0L5</accession>
<gene>
    <name evidence="1" type="ORF">FRX31_008038</name>
</gene>
<dbReference type="Proteomes" id="UP000554482">
    <property type="component" value="Unassembled WGS sequence"/>
</dbReference>
<dbReference type="OrthoDB" id="1166712at2759"/>
<evidence type="ECO:0000313" key="2">
    <source>
        <dbReference type="Proteomes" id="UP000554482"/>
    </source>
</evidence>
<dbReference type="AlphaFoldDB" id="A0A7J6X0L5"/>
<protein>
    <submittedName>
        <fullName evidence="1">Uncharacterized protein</fullName>
    </submittedName>
</protein>
<proteinExistence type="predicted"/>
<keyword evidence="2" id="KW-1185">Reference proteome</keyword>
<comment type="caution">
    <text evidence="1">The sequence shown here is derived from an EMBL/GenBank/DDBJ whole genome shotgun (WGS) entry which is preliminary data.</text>
</comment>
<evidence type="ECO:0000313" key="1">
    <source>
        <dbReference type="EMBL" id="KAF5202375.1"/>
    </source>
</evidence>
<organism evidence="1 2">
    <name type="scientific">Thalictrum thalictroides</name>
    <name type="common">Rue-anemone</name>
    <name type="synonym">Anemone thalictroides</name>
    <dbReference type="NCBI Taxonomy" id="46969"/>
    <lineage>
        <taxon>Eukaryota</taxon>
        <taxon>Viridiplantae</taxon>
        <taxon>Streptophyta</taxon>
        <taxon>Embryophyta</taxon>
        <taxon>Tracheophyta</taxon>
        <taxon>Spermatophyta</taxon>
        <taxon>Magnoliopsida</taxon>
        <taxon>Ranunculales</taxon>
        <taxon>Ranunculaceae</taxon>
        <taxon>Thalictroideae</taxon>
        <taxon>Thalictrum</taxon>
    </lineage>
</organism>
<dbReference type="EMBL" id="JABWDY010008203">
    <property type="protein sequence ID" value="KAF5202375.1"/>
    <property type="molecule type" value="Genomic_DNA"/>
</dbReference>
<sequence>MNKALLFKWLWRFGTEEQSLWKRVIVAKYGASSNGWWPNNVRRPHGCGLWIEEVVTWNLHLRREPRTWEVQTITQLRTLLQSQCIQEGADTWSWKPSKKLIFSVLSQKN</sequence>
<reference evidence="1 2" key="1">
    <citation type="submission" date="2020-06" db="EMBL/GenBank/DDBJ databases">
        <title>Transcriptomic and genomic resources for Thalictrum thalictroides and T. hernandezii: Facilitating candidate gene discovery in an emerging model plant lineage.</title>
        <authorList>
            <person name="Arias T."/>
            <person name="Riano-Pachon D.M."/>
            <person name="Di Stilio V.S."/>
        </authorList>
    </citation>
    <scope>NUCLEOTIDE SEQUENCE [LARGE SCALE GENOMIC DNA]</scope>
    <source>
        <strain evidence="2">cv. WT478/WT964</strain>
        <tissue evidence="1">Leaves</tissue>
    </source>
</reference>